<dbReference type="STRING" id="1202772.A0A1V9YE43"/>
<dbReference type="PANTHER" id="PTHR48051">
    <property type="match status" value="1"/>
</dbReference>
<dbReference type="Gene3D" id="3.80.10.10">
    <property type="entry name" value="Ribonuclease Inhibitor"/>
    <property type="match status" value="1"/>
</dbReference>
<dbReference type="EMBL" id="JNBR01002022">
    <property type="protein sequence ID" value="OQR83978.1"/>
    <property type="molecule type" value="Genomic_DNA"/>
</dbReference>
<comment type="caution">
    <text evidence="4">The sequence shown here is derived from an EMBL/GenBank/DDBJ whole genome shotgun (WGS) entry which is preliminary data.</text>
</comment>
<dbReference type="PROSITE" id="PS51450">
    <property type="entry name" value="LRR"/>
    <property type="match status" value="2"/>
</dbReference>
<proteinExistence type="predicted"/>
<dbReference type="SUPFAM" id="SSF52058">
    <property type="entry name" value="L domain-like"/>
    <property type="match status" value="1"/>
</dbReference>
<keyword evidence="1" id="KW-0433">Leucine-rich repeat</keyword>
<evidence type="ECO:0000256" key="2">
    <source>
        <dbReference type="ARBA" id="ARBA00022737"/>
    </source>
</evidence>
<dbReference type="OrthoDB" id="203703at2759"/>
<keyword evidence="2" id="KW-0677">Repeat</keyword>
<evidence type="ECO:0000259" key="3">
    <source>
        <dbReference type="Pfam" id="PF23598"/>
    </source>
</evidence>
<dbReference type="AlphaFoldDB" id="A0A1V9YE43"/>
<dbReference type="Pfam" id="PF13855">
    <property type="entry name" value="LRR_8"/>
    <property type="match status" value="1"/>
</dbReference>
<evidence type="ECO:0000313" key="5">
    <source>
        <dbReference type="Proteomes" id="UP000243579"/>
    </source>
</evidence>
<reference evidence="4 5" key="1">
    <citation type="journal article" date="2014" name="Genome Biol. Evol.">
        <title>The secreted proteins of Achlya hypogyna and Thraustotheca clavata identify the ancestral oomycete secretome and reveal gene acquisitions by horizontal gene transfer.</title>
        <authorList>
            <person name="Misner I."/>
            <person name="Blouin N."/>
            <person name="Leonard G."/>
            <person name="Richards T.A."/>
            <person name="Lane C.E."/>
        </authorList>
    </citation>
    <scope>NUCLEOTIDE SEQUENCE [LARGE SCALE GENOMIC DNA]</scope>
    <source>
        <strain evidence="4 5">ATCC 48635</strain>
    </source>
</reference>
<dbReference type="Proteomes" id="UP000243579">
    <property type="component" value="Unassembled WGS sequence"/>
</dbReference>
<dbReference type="PRINTS" id="PR00019">
    <property type="entry name" value="LEURICHRPT"/>
</dbReference>
<gene>
    <name evidence="4" type="ORF">ACHHYP_14057</name>
</gene>
<dbReference type="GO" id="GO:0005737">
    <property type="term" value="C:cytoplasm"/>
    <property type="evidence" value="ECO:0007669"/>
    <property type="project" value="TreeGrafter"/>
</dbReference>
<accession>A0A1V9YE43</accession>
<dbReference type="InterPro" id="IPR050216">
    <property type="entry name" value="LRR_domain-containing"/>
</dbReference>
<dbReference type="InterPro" id="IPR032675">
    <property type="entry name" value="LRR_dom_sf"/>
</dbReference>
<feature type="domain" description="Disease resistance R13L4/SHOC-2-like LRR" evidence="3">
    <location>
        <begin position="116"/>
        <end position="216"/>
    </location>
</feature>
<dbReference type="InterPro" id="IPR055414">
    <property type="entry name" value="LRR_R13L4/SHOC2-like"/>
</dbReference>
<dbReference type="InterPro" id="IPR001611">
    <property type="entry name" value="Leu-rich_rpt"/>
</dbReference>
<dbReference type="PANTHER" id="PTHR48051:SF1">
    <property type="entry name" value="RAS SUPPRESSOR PROTEIN 1"/>
    <property type="match status" value="1"/>
</dbReference>
<organism evidence="4 5">
    <name type="scientific">Achlya hypogyna</name>
    <name type="common">Oomycete</name>
    <name type="synonym">Protoachlya hypogyna</name>
    <dbReference type="NCBI Taxonomy" id="1202772"/>
    <lineage>
        <taxon>Eukaryota</taxon>
        <taxon>Sar</taxon>
        <taxon>Stramenopiles</taxon>
        <taxon>Oomycota</taxon>
        <taxon>Saprolegniomycetes</taxon>
        <taxon>Saprolegniales</taxon>
        <taxon>Achlyaceae</taxon>
        <taxon>Achlya</taxon>
    </lineage>
</organism>
<dbReference type="SMART" id="SM00364">
    <property type="entry name" value="LRR_BAC"/>
    <property type="match status" value="6"/>
</dbReference>
<protein>
    <submittedName>
        <fullName evidence="4">Leucine rich repeat protein</fullName>
    </submittedName>
</protein>
<dbReference type="InterPro" id="IPR003591">
    <property type="entry name" value="Leu-rich_rpt_typical-subtyp"/>
</dbReference>
<dbReference type="Pfam" id="PF23598">
    <property type="entry name" value="LRR_14"/>
    <property type="match status" value="1"/>
</dbReference>
<keyword evidence="5" id="KW-1185">Reference proteome</keyword>
<sequence>MFVVKDLRKIPAIMVDEADSREELRLGRRSAEFQGSLKVLCSLDNLPAFGNLRRLSLYDNQLRSVDRIGILANTPLAVLDLGYNHLTSLPAEIGALKNLEELWVTNNELEVIPETLLALPKLRLLQLSNNKLTTLPANLGDASSLQVLSLDNNKLAVVPQSIGQLSALVELNLRGNQLTELPPSLGNLASLEILSVNSNQLTALPVCLDGLASLKALFANGNPISHWPGTAFATRDAAQGALRVNFACTKIAEVPSAIASTWHVLTQLHITETDTKKDGHVVILSGTPYAAQLKKH</sequence>
<dbReference type="SMART" id="SM00369">
    <property type="entry name" value="LRR_TYP"/>
    <property type="match status" value="8"/>
</dbReference>
<name>A0A1V9YE43_ACHHY</name>
<evidence type="ECO:0000256" key="1">
    <source>
        <dbReference type="ARBA" id="ARBA00022614"/>
    </source>
</evidence>
<evidence type="ECO:0000313" key="4">
    <source>
        <dbReference type="EMBL" id="OQR83978.1"/>
    </source>
</evidence>